<keyword evidence="2" id="KW-0808">Transferase</keyword>
<dbReference type="OMA" id="WGASHEV"/>
<dbReference type="Proteomes" id="UP000077755">
    <property type="component" value="Chromosome 2"/>
</dbReference>
<reference evidence="4" key="1">
    <citation type="journal article" date="2016" name="Nat. Genet.">
        <title>A high-quality carrot genome assembly provides new insights into carotenoid accumulation and asterid genome evolution.</title>
        <authorList>
            <person name="Iorizzo M."/>
            <person name="Ellison S."/>
            <person name="Senalik D."/>
            <person name="Zeng P."/>
            <person name="Satapoomin P."/>
            <person name="Huang J."/>
            <person name="Bowman M."/>
            <person name="Iovene M."/>
            <person name="Sanseverino W."/>
            <person name="Cavagnaro P."/>
            <person name="Yildiz M."/>
            <person name="Macko-Podgorni A."/>
            <person name="Moranska E."/>
            <person name="Grzebelus E."/>
            <person name="Grzebelus D."/>
            <person name="Ashrafi H."/>
            <person name="Zheng Z."/>
            <person name="Cheng S."/>
            <person name="Spooner D."/>
            <person name="Van Deynze A."/>
            <person name="Simon P."/>
        </authorList>
    </citation>
    <scope>NUCLEOTIDE SEQUENCE</scope>
    <source>
        <tissue evidence="4">Leaf</tissue>
    </source>
</reference>
<comment type="similarity">
    <text evidence="1">Belongs to the plant acyltransferase family.</text>
</comment>
<gene>
    <name evidence="4" type="ORF">DCAR_0209521</name>
</gene>
<dbReference type="Gene3D" id="3.30.559.10">
    <property type="entry name" value="Chloramphenicol acetyltransferase-like domain"/>
    <property type="match status" value="2"/>
</dbReference>
<dbReference type="AlphaFoldDB" id="A0A166FBK2"/>
<dbReference type="EMBL" id="CP093344">
    <property type="protein sequence ID" value="WOG90278.1"/>
    <property type="molecule type" value="Genomic_DNA"/>
</dbReference>
<dbReference type="PANTHER" id="PTHR31623">
    <property type="entry name" value="F21J9.9"/>
    <property type="match status" value="1"/>
</dbReference>
<reference evidence="4" key="2">
    <citation type="submission" date="2022-03" db="EMBL/GenBank/DDBJ databases">
        <title>Draft title - Genomic analysis of global carrot germplasm unveils the trajectory of domestication and the origin of high carotenoid orange carrot.</title>
        <authorList>
            <person name="Iorizzo M."/>
            <person name="Ellison S."/>
            <person name="Senalik D."/>
            <person name="Macko-Podgorni A."/>
            <person name="Grzebelus D."/>
            <person name="Bostan H."/>
            <person name="Rolling W."/>
            <person name="Curaba J."/>
            <person name="Simon P."/>
        </authorList>
    </citation>
    <scope>NUCLEOTIDE SEQUENCE</scope>
    <source>
        <tissue evidence="4">Leaf</tissue>
    </source>
</reference>
<evidence type="ECO:0000256" key="2">
    <source>
        <dbReference type="ARBA" id="ARBA00022679"/>
    </source>
</evidence>
<evidence type="ECO:0000256" key="3">
    <source>
        <dbReference type="ARBA" id="ARBA00023315"/>
    </source>
</evidence>
<dbReference type="Pfam" id="PF02458">
    <property type="entry name" value="Transferase"/>
    <property type="match status" value="1"/>
</dbReference>
<dbReference type="Gramene" id="KZN07587">
    <property type="protein sequence ID" value="KZN07587"/>
    <property type="gene ID" value="DCAR_008424"/>
</dbReference>
<accession>A0A166FBK2</accession>
<dbReference type="OrthoDB" id="1275635at2759"/>
<protein>
    <submittedName>
        <fullName evidence="4">Uncharacterized protein</fullName>
    </submittedName>
</protein>
<keyword evidence="3" id="KW-0012">Acyltransferase</keyword>
<keyword evidence="5" id="KW-1185">Reference proteome</keyword>
<evidence type="ECO:0000313" key="4">
    <source>
        <dbReference type="EMBL" id="WOG90278.1"/>
    </source>
</evidence>
<proteinExistence type="inferred from homology"/>
<evidence type="ECO:0000256" key="1">
    <source>
        <dbReference type="ARBA" id="ARBA00009861"/>
    </source>
</evidence>
<sequence length="435" mass="48989">MEAQIIATKLIKPAVPTPDHLRICKLTFLDQLAPMVHVPFMQFYKANPRENVQEKLLNSLSQTLIRFYPLAGRFIEDGWYIDCNDMGAEYIEAKINIELHEFLTLAPQNIHLLDHLLARNDLEAVSYLDTTPILCLKVTTFRCGGIAICTHLSHKLVDGFTAAAFFREWSGTCKSNTIRQQVAFPPDYGLDKVFDTRNIPDDINPKHDLSESPKQKVVTKIFVFGEQAISTLKSRLANSTDITQPTRVEAVTSTVLKAITSATDSRKDYLMFYCSINMRGRTSLMKRASDDNSLLCGNFCIPVPIKIDRNNKNVEVQDVVTLMRTKIGEVVELCSRSLNPDELYSKLALNLREIIGSMGKENVDTVYFSSLCRFPFYEADFGWGKPEWVTTGGMTIELAFFMDPKSGGGIAATVCLEEEKMVRFECDPDILAFTS</sequence>
<organism evidence="4 5">
    <name type="scientific">Daucus carota subsp. sativus</name>
    <name type="common">Carrot</name>
    <dbReference type="NCBI Taxonomy" id="79200"/>
    <lineage>
        <taxon>Eukaryota</taxon>
        <taxon>Viridiplantae</taxon>
        <taxon>Streptophyta</taxon>
        <taxon>Embryophyta</taxon>
        <taxon>Tracheophyta</taxon>
        <taxon>Spermatophyta</taxon>
        <taxon>Magnoliopsida</taxon>
        <taxon>eudicotyledons</taxon>
        <taxon>Gunneridae</taxon>
        <taxon>Pentapetalae</taxon>
        <taxon>asterids</taxon>
        <taxon>campanulids</taxon>
        <taxon>Apiales</taxon>
        <taxon>Apiaceae</taxon>
        <taxon>Apioideae</taxon>
        <taxon>Scandiceae</taxon>
        <taxon>Daucinae</taxon>
        <taxon>Daucus</taxon>
        <taxon>Daucus sect. Daucus</taxon>
    </lineage>
</organism>
<dbReference type="InterPro" id="IPR023213">
    <property type="entry name" value="CAT-like_dom_sf"/>
</dbReference>
<name>A0A166FBK2_DAUCS</name>
<dbReference type="PANTHER" id="PTHR31623:SF83">
    <property type="entry name" value="ACETYL-COA-BENZYLALCOHOL ACETYLTRANSFERASE-LIKE"/>
    <property type="match status" value="1"/>
</dbReference>
<dbReference type="KEGG" id="dcr:108207861"/>
<dbReference type="GO" id="GO:0016746">
    <property type="term" value="F:acyltransferase activity"/>
    <property type="evidence" value="ECO:0007669"/>
    <property type="project" value="UniProtKB-KW"/>
</dbReference>
<evidence type="ECO:0000313" key="5">
    <source>
        <dbReference type="Proteomes" id="UP000077755"/>
    </source>
</evidence>